<gene>
    <name evidence="1" type="ORF">J0895_07340</name>
</gene>
<protein>
    <submittedName>
        <fullName evidence="1">Transposase</fullName>
    </submittedName>
</protein>
<keyword evidence="2" id="KW-1185">Reference proteome</keyword>
<dbReference type="Proteomes" id="UP000664844">
    <property type="component" value="Unassembled WGS sequence"/>
</dbReference>
<evidence type="ECO:0000313" key="1">
    <source>
        <dbReference type="EMBL" id="MBO0348916.1"/>
    </source>
</evidence>
<dbReference type="PANTHER" id="PTHR35586:SF1">
    <property type="entry name" value="SLL1691 PROTEIN"/>
    <property type="match status" value="1"/>
</dbReference>
<proteinExistence type="predicted"/>
<comment type="caution">
    <text evidence="1">The sequence shown here is derived from an EMBL/GenBank/DDBJ whole genome shotgun (WGS) entry which is preliminary data.</text>
</comment>
<sequence length="318" mass="37870">MEYQPVKADYDGPWKEALNLYFEQFLSFFFPAIHSQIDWSQPYQSLDKELLELGRDSEVGTQFPDKLFEVKLITGNVLWILIHVEIQSQSVIDFPKRIYRYNYRAFDQYDKPVVSVAILGDDTPTWRPTEYAFTLDGYKLKLEFPTVKLLDYQTQWEQLESEQNPFALMVMAHLKTQATNRQMAERKQWKWTLIRSLLDRGYRREEVENLFRFIDRMMSLPKQLEQQLRTQLIEYREERQMPFISPMEELIQEEAILKNQRENILDLLQVRFGEVPQSVVETVNRLEDMTLLKQLFRQAISVGSVAEFEQLLNPSTDS</sequence>
<reference evidence="1 2" key="1">
    <citation type="submission" date="2021-03" db="EMBL/GenBank/DDBJ databases">
        <title>Metabolic Capacity of the Antarctic Cyanobacterium Phormidium pseudopriestleyi that Sustains Oxygenic Photosynthesis in the Presence of Hydrogen Sulfide.</title>
        <authorList>
            <person name="Lumian J.E."/>
            <person name="Jungblut A.D."/>
            <person name="Dillon M.L."/>
            <person name="Hawes I."/>
            <person name="Doran P.T."/>
            <person name="Mackey T.J."/>
            <person name="Dick G.J."/>
            <person name="Grettenberger C.L."/>
            <person name="Sumner D.Y."/>
        </authorList>
    </citation>
    <scope>NUCLEOTIDE SEQUENCE [LARGE SCALE GENOMIC DNA]</scope>
    <source>
        <strain evidence="1 2">FRX01</strain>
    </source>
</reference>
<organism evidence="1 2">
    <name type="scientific">Phormidium pseudopriestleyi FRX01</name>
    <dbReference type="NCBI Taxonomy" id="1759528"/>
    <lineage>
        <taxon>Bacteria</taxon>
        <taxon>Bacillati</taxon>
        <taxon>Cyanobacteriota</taxon>
        <taxon>Cyanophyceae</taxon>
        <taxon>Oscillatoriophycideae</taxon>
        <taxon>Oscillatoriales</taxon>
        <taxon>Oscillatoriaceae</taxon>
        <taxon>Phormidium</taxon>
    </lineage>
</organism>
<accession>A0ABS3FP68</accession>
<dbReference type="PANTHER" id="PTHR35586">
    <property type="entry name" value="SLL1691 PROTEIN"/>
    <property type="match status" value="1"/>
</dbReference>
<name>A0ABS3FP68_9CYAN</name>
<dbReference type="RefSeq" id="WP_207087456.1">
    <property type="nucleotide sequence ID" value="NZ_JAFLQW010000203.1"/>
</dbReference>
<evidence type="ECO:0000313" key="2">
    <source>
        <dbReference type="Proteomes" id="UP000664844"/>
    </source>
</evidence>
<dbReference type="EMBL" id="JAFLQW010000203">
    <property type="protein sequence ID" value="MBO0348916.1"/>
    <property type="molecule type" value="Genomic_DNA"/>
</dbReference>